<feature type="binding site" evidence="8">
    <location>
        <begin position="223"/>
        <end position="229"/>
    </location>
    <ligand>
        <name>ATP</name>
        <dbReference type="ChEBI" id="CHEBI:30616"/>
    </ligand>
</feature>
<dbReference type="GO" id="GO:0004349">
    <property type="term" value="F:glutamate 5-kinase activity"/>
    <property type="evidence" value="ECO:0007669"/>
    <property type="project" value="UniProtKB-UniRule"/>
</dbReference>
<evidence type="ECO:0000256" key="1">
    <source>
        <dbReference type="ARBA" id="ARBA00022490"/>
    </source>
</evidence>
<keyword evidence="6 8" id="KW-0418">Kinase</keyword>
<evidence type="ECO:0000256" key="8">
    <source>
        <dbReference type="HAMAP-Rule" id="MF_00456"/>
    </source>
</evidence>
<reference evidence="10" key="1">
    <citation type="submission" date="2019-11" db="EMBL/GenBank/DDBJ databases">
        <authorList>
            <person name="Feng L."/>
        </authorList>
    </citation>
    <scope>NUCLEOTIDE SEQUENCE</scope>
    <source>
        <strain evidence="10">BhanseniiLFYP23</strain>
    </source>
</reference>
<evidence type="ECO:0000259" key="9">
    <source>
        <dbReference type="Pfam" id="PF00696"/>
    </source>
</evidence>
<dbReference type="InterPro" id="IPR001048">
    <property type="entry name" value="Asp/Glu/Uridylate_kinase"/>
</dbReference>
<keyword evidence="2 8" id="KW-0028">Amino-acid biosynthesis</keyword>
<keyword evidence="3 8" id="KW-0641">Proline biosynthesis</keyword>
<dbReference type="InterPro" id="IPR001057">
    <property type="entry name" value="Glu/AcGlu_kinase"/>
</dbReference>
<comment type="catalytic activity">
    <reaction evidence="8">
        <text>L-glutamate + ATP = L-glutamyl 5-phosphate + ADP</text>
        <dbReference type="Rhea" id="RHEA:14877"/>
        <dbReference type="ChEBI" id="CHEBI:29985"/>
        <dbReference type="ChEBI" id="CHEBI:30616"/>
        <dbReference type="ChEBI" id="CHEBI:58274"/>
        <dbReference type="ChEBI" id="CHEBI:456216"/>
        <dbReference type="EC" id="2.7.2.11"/>
    </reaction>
</comment>
<protein>
    <recommendedName>
        <fullName evidence="8">Glutamate 5-kinase</fullName>
        <ecNumber evidence="8">2.7.2.11</ecNumber>
    </recommendedName>
    <alternativeName>
        <fullName evidence="8">Gamma-glutamyl kinase</fullName>
        <shortName evidence="8">GK</shortName>
    </alternativeName>
</protein>
<evidence type="ECO:0000313" key="10">
    <source>
        <dbReference type="EMBL" id="VYT25985.1"/>
    </source>
</evidence>
<dbReference type="InterPro" id="IPR019797">
    <property type="entry name" value="Glutamate_5-kinase_CS"/>
</dbReference>
<dbReference type="CDD" id="cd04242">
    <property type="entry name" value="AAK_G5K_ProB"/>
    <property type="match status" value="1"/>
</dbReference>
<dbReference type="PANTHER" id="PTHR43654">
    <property type="entry name" value="GLUTAMATE 5-KINASE"/>
    <property type="match status" value="1"/>
</dbReference>
<dbReference type="EMBL" id="CACRSY010000015">
    <property type="protein sequence ID" value="VYT25985.1"/>
    <property type="molecule type" value="Genomic_DNA"/>
</dbReference>
<accession>A0A6N2V5P4</accession>
<comment type="subcellular location">
    <subcellularLocation>
        <location evidence="8">Cytoplasm</location>
    </subcellularLocation>
</comment>
<feature type="binding site" evidence="8">
    <location>
        <position position="160"/>
    </location>
    <ligand>
        <name>substrate</name>
    </ligand>
</feature>
<keyword evidence="5 8" id="KW-0547">Nucleotide-binding</keyword>
<dbReference type="FunFam" id="3.40.1160.10:FF:000018">
    <property type="entry name" value="Glutamate 5-kinase"/>
    <property type="match status" value="1"/>
</dbReference>
<dbReference type="EC" id="2.7.2.11" evidence="8"/>
<feature type="binding site" evidence="8">
    <location>
        <begin position="180"/>
        <end position="181"/>
    </location>
    <ligand>
        <name>ATP</name>
        <dbReference type="ChEBI" id="CHEBI:30616"/>
    </ligand>
</feature>
<evidence type="ECO:0000256" key="5">
    <source>
        <dbReference type="ARBA" id="ARBA00022741"/>
    </source>
</evidence>
<comment type="function">
    <text evidence="8">Catalyzes the transfer of a phosphate group to glutamate to form L-glutamate 5-phosphate.</text>
</comment>
<dbReference type="NCBIfam" id="TIGR01027">
    <property type="entry name" value="proB"/>
    <property type="match status" value="1"/>
</dbReference>
<feature type="binding site" evidence="8">
    <location>
        <position position="16"/>
    </location>
    <ligand>
        <name>ATP</name>
        <dbReference type="ChEBI" id="CHEBI:30616"/>
    </ligand>
</feature>
<comment type="similarity">
    <text evidence="8">Belongs to the glutamate 5-kinase family.</text>
</comment>
<feature type="binding site" evidence="8">
    <location>
        <position position="144"/>
    </location>
    <ligand>
        <name>substrate</name>
    </ligand>
</feature>
<dbReference type="PANTHER" id="PTHR43654:SF3">
    <property type="entry name" value="GLUTAMATE 5-KINASE"/>
    <property type="match status" value="1"/>
</dbReference>
<dbReference type="UniPathway" id="UPA00098">
    <property type="reaction ID" value="UER00359"/>
</dbReference>
<dbReference type="GO" id="GO:0005829">
    <property type="term" value="C:cytosol"/>
    <property type="evidence" value="ECO:0007669"/>
    <property type="project" value="TreeGrafter"/>
</dbReference>
<evidence type="ECO:0000256" key="6">
    <source>
        <dbReference type="ARBA" id="ARBA00022777"/>
    </source>
</evidence>
<dbReference type="SUPFAM" id="SSF53633">
    <property type="entry name" value="Carbamate kinase-like"/>
    <property type="match status" value="1"/>
</dbReference>
<dbReference type="InterPro" id="IPR005715">
    <property type="entry name" value="Glu_5kinase/COase_Synthase"/>
</dbReference>
<dbReference type="PRINTS" id="PR00474">
    <property type="entry name" value="GLU5KINASE"/>
</dbReference>
<dbReference type="InterPro" id="IPR041739">
    <property type="entry name" value="G5K_ProB"/>
</dbReference>
<dbReference type="InterPro" id="IPR011529">
    <property type="entry name" value="Glu_5kinase"/>
</dbReference>
<dbReference type="PROSITE" id="PS00902">
    <property type="entry name" value="GLUTAMATE_5_KINASE"/>
    <property type="match status" value="1"/>
</dbReference>
<dbReference type="RefSeq" id="WP_156342651.1">
    <property type="nucleotide sequence ID" value="NZ_CACRSY010000015.1"/>
</dbReference>
<evidence type="ECO:0000256" key="4">
    <source>
        <dbReference type="ARBA" id="ARBA00022679"/>
    </source>
</evidence>
<dbReference type="AlphaFoldDB" id="A0A6N2V5P4"/>
<comment type="pathway">
    <text evidence="8">Amino-acid biosynthesis; L-proline biosynthesis; L-glutamate 5-semialdehyde from L-glutamate: step 1/2.</text>
</comment>
<dbReference type="GO" id="GO:0005524">
    <property type="term" value="F:ATP binding"/>
    <property type="evidence" value="ECO:0007669"/>
    <property type="project" value="UniProtKB-KW"/>
</dbReference>
<dbReference type="InterPro" id="IPR036393">
    <property type="entry name" value="AceGlu_kinase-like_sf"/>
</dbReference>
<dbReference type="Gene3D" id="3.40.1160.10">
    <property type="entry name" value="Acetylglutamate kinase-like"/>
    <property type="match status" value="1"/>
</dbReference>
<dbReference type="Pfam" id="PF00696">
    <property type="entry name" value="AA_kinase"/>
    <property type="match status" value="1"/>
</dbReference>
<sequence>MNIREKLKDKKRIVIKIGSSSLTHKETGRLDLIKLEILVRELADLHNQGKEVIVVSSGAIAVGRAAMGLQEKPSRLSEKQACAAIGQARLMMIYQKLFAEYSQTAAQVLITKYTMVNDITRENARNTFQSLLDMGAIPVVNENDTVSTDEIEFVNTFGDNDTLSALVAALVDADMLILLSDIDGLFTDDPNVNPNAEFIDVVEKLDDHLMKMGKGSTGSKVGTGGMATKLSAARIATGAGADMVIANGSDFHVIHKIMQGRKYGTLFLADKKEQDILQELFENL</sequence>
<organism evidence="10">
    <name type="scientific">Blautia hansenii</name>
    <name type="common">Ruminococcus hansenii</name>
    <dbReference type="NCBI Taxonomy" id="1322"/>
    <lineage>
        <taxon>Bacteria</taxon>
        <taxon>Bacillati</taxon>
        <taxon>Bacillota</taxon>
        <taxon>Clostridia</taxon>
        <taxon>Lachnospirales</taxon>
        <taxon>Lachnospiraceae</taxon>
        <taxon>Blautia</taxon>
    </lineage>
</organism>
<keyword evidence="4 8" id="KW-0808">Transferase</keyword>
<evidence type="ECO:0000256" key="3">
    <source>
        <dbReference type="ARBA" id="ARBA00022650"/>
    </source>
</evidence>
<keyword evidence="1 8" id="KW-0963">Cytoplasm</keyword>
<name>A0A6N2V5P4_BLAHA</name>
<feature type="binding site" evidence="8">
    <location>
        <position position="57"/>
    </location>
    <ligand>
        <name>substrate</name>
    </ligand>
</feature>
<dbReference type="PIRSF" id="PIRSF000729">
    <property type="entry name" value="GK"/>
    <property type="match status" value="1"/>
</dbReference>
<evidence type="ECO:0000256" key="2">
    <source>
        <dbReference type="ARBA" id="ARBA00022605"/>
    </source>
</evidence>
<gene>
    <name evidence="8 10" type="primary">proB</name>
    <name evidence="10" type="ORF">BHLFYP23_00890</name>
</gene>
<dbReference type="HAMAP" id="MF_00456">
    <property type="entry name" value="ProB"/>
    <property type="match status" value="1"/>
</dbReference>
<keyword evidence="7 8" id="KW-0067">ATP-binding</keyword>
<proteinExistence type="inferred from homology"/>
<evidence type="ECO:0000256" key="7">
    <source>
        <dbReference type="ARBA" id="ARBA00022840"/>
    </source>
</evidence>
<dbReference type="GO" id="GO:0055129">
    <property type="term" value="P:L-proline biosynthetic process"/>
    <property type="evidence" value="ECO:0007669"/>
    <property type="project" value="UniProtKB-UniRule"/>
</dbReference>
<feature type="domain" description="Aspartate/glutamate/uridylate kinase" evidence="9">
    <location>
        <begin position="11"/>
        <end position="247"/>
    </location>
</feature>